<dbReference type="AlphaFoldDB" id="X1B9N7"/>
<protein>
    <submittedName>
        <fullName evidence="1">Uncharacterized protein</fullName>
    </submittedName>
</protein>
<reference evidence="1" key="1">
    <citation type="journal article" date="2014" name="Front. Microbiol.">
        <title>High frequency of phylogenetically diverse reductive dehalogenase-homologous genes in deep subseafloor sedimentary metagenomes.</title>
        <authorList>
            <person name="Kawai M."/>
            <person name="Futagami T."/>
            <person name="Toyoda A."/>
            <person name="Takaki Y."/>
            <person name="Nishi S."/>
            <person name="Hori S."/>
            <person name="Arai W."/>
            <person name="Tsubouchi T."/>
            <person name="Morono Y."/>
            <person name="Uchiyama I."/>
            <person name="Ito T."/>
            <person name="Fujiyama A."/>
            <person name="Inagaki F."/>
            <person name="Takami H."/>
        </authorList>
    </citation>
    <scope>NUCLEOTIDE SEQUENCE</scope>
    <source>
        <strain evidence="1">Expedition CK06-06</strain>
    </source>
</reference>
<dbReference type="EMBL" id="BART01017458">
    <property type="protein sequence ID" value="GAG77962.1"/>
    <property type="molecule type" value="Genomic_DNA"/>
</dbReference>
<evidence type="ECO:0000313" key="1">
    <source>
        <dbReference type="EMBL" id="GAG77962.1"/>
    </source>
</evidence>
<comment type="caution">
    <text evidence="1">The sequence shown here is derived from an EMBL/GenBank/DDBJ whole genome shotgun (WGS) entry which is preliminary data.</text>
</comment>
<sequence>ISTKWMTAEEALAIKMRDGENETLPDTQN</sequence>
<name>X1B9N7_9ZZZZ</name>
<organism evidence="1">
    <name type="scientific">marine sediment metagenome</name>
    <dbReference type="NCBI Taxonomy" id="412755"/>
    <lineage>
        <taxon>unclassified sequences</taxon>
        <taxon>metagenomes</taxon>
        <taxon>ecological metagenomes</taxon>
    </lineage>
</organism>
<proteinExistence type="predicted"/>
<accession>X1B9N7</accession>
<gene>
    <name evidence="1" type="ORF">S01H4_33228</name>
</gene>
<feature type="non-terminal residue" evidence="1">
    <location>
        <position position="1"/>
    </location>
</feature>